<feature type="coiled-coil region" evidence="2">
    <location>
        <begin position="1986"/>
        <end position="2024"/>
    </location>
</feature>
<feature type="compositionally biased region" description="Low complexity" evidence="3">
    <location>
        <begin position="2341"/>
        <end position="2357"/>
    </location>
</feature>
<proteinExistence type="inferred from homology"/>
<dbReference type="CDD" id="cd23958">
    <property type="entry name" value="SCC2"/>
    <property type="match status" value="1"/>
</dbReference>
<accession>A0A183CFS0</accession>
<dbReference type="PANTHER" id="PTHR21704:SF18">
    <property type="entry name" value="NIPPED-B-LIKE PROTEIN"/>
    <property type="match status" value="1"/>
</dbReference>
<reference evidence="6" key="3">
    <citation type="submission" date="2016-06" db="UniProtKB">
        <authorList>
            <consortium name="WormBaseParasite"/>
        </authorList>
    </citation>
    <scope>IDENTIFICATION</scope>
</reference>
<organism evidence="5 6">
    <name type="scientific">Globodera pallida</name>
    <name type="common">Potato cyst nematode worm</name>
    <name type="synonym">Heterodera pallida</name>
    <dbReference type="NCBI Taxonomy" id="36090"/>
    <lineage>
        <taxon>Eukaryota</taxon>
        <taxon>Metazoa</taxon>
        <taxon>Ecdysozoa</taxon>
        <taxon>Nematoda</taxon>
        <taxon>Chromadorea</taxon>
        <taxon>Rhabditida</taxon>
        <taxon>Tylenchina</taxon>
        <taxon>Tylenchomorpha</taxon>
        <taxon>Tylenchoidea</taxon>
        <taxon>Heteroderidae</taxon>
        <taxon>Heteroderinae</taxon>
        <taxon>Globodera</taxon>
    </lineage>
</organism>
<name>A0A183CFS0_GLOPA</name>
<feature type="region of interest" description="Disordered" evidence="3">
    <location>
        <begin position="256"/>
        <end position="276"/>
    </location>
</feature>
<evidence type="ECO:0000256" key="2">
    <source>
        <dbReference type="SAM" id="Coils"/>
    </source>
</evidence>
<dbReference type="GO" id="GO:0034087">
    <property type="term" value="P:establishment of mitotic sister chromatid cohesion"/>
    <property type="evidence" value="ECO:0007669"/>
    <property type="project" value="TreeGrafter"/>
</dbReference>
<keyword evidence="1" id="KW-0539">Nucleus</keyword>
<feature type="region of interest" description="Disordered" evidence="3">
    <location>
        <begin position="561"/>
        <end position="747"/>
    </location>
</feature>
<dbReference type="GO" id="GO:0090694">
    <property type="term" value="C:Scc2-Scc4 cohesin loading complex"/>
    <property type="evidence" value="ECO:0007669"/>
    <property type="project" value="TreeGrafter"/>
</dbReference>
<feature type="region of interest" description="Disordered" evidence="3">
    <location>
        <begin position="2316"/>
        <end position="2336"/>
    </location>
</feature>
<feature type="compositionally biased region" description="Low complexity" evidence="3">
    <location>
        <begin position="2316"/>
        <end position="2326"/>
    </location>
</feature>
<dbReference type="GO" id="GO:0010468">
    <property type="term" value="P:regulation of gene expression"/>
    <property type="evidence" value="ECO:0007669"/>
    <property type="project" value="InterPro"/>
</dbReference>
<feature type="domain" description="Sister chromatid cohesion C-terminal" evidence="4">
    <location>
        <begin position="2058"/>
        <end position="2278"/>
    </location>
</feature>
<feature type="compositionally biased region" description="Basic residues" evidence="3">
    <location>
        <begin position="1086"/>
        <end position="1096"/>
    </location>
</feature>
<keyword evidence="1" id="KW-0677">Repeat</keyword>
<evidence type="ECO:0000256" key="3">
    <source>
        <dbReference type="SAM" id="MobiDB-lite"/>
    </source>
</evidence>
<dbReference type="SUPFAM" id="SSF48371">
    <property type="entry name" value="ARM repeat"/>
    <property type="match status" value="1"/>
</dbReference>
<feature type="compositionally biased region" description="Low complexity" evidence="3">
    <location>
        <begin position="19"/>
        <end position="43"/>
    </location>
</feature>
<feature type="region of interest" description="Disordered" evidence="3">
    <location>
        <begin position="1"/>
        <end position="43"/>
    </location>
</feature>
<dbReference type="InterPro" id="IPR016024">
    <property type="entry name" value="ARM-type_fold"/>
</dbReference>
<feature type="region of interest" description="Disordered" evidence="3">
    <location>
        <begin position="1086"/>
        <end position="1117"/>
    </location>
</feature>
<dbReference type="WBParaSite" id="GPLIN_001172500">
    <property type="protein sequence ID" value="GPLIN_001172500"/>
    <property type="gene ID" value="GPLIN_001172500"/>
</dbReference>
<dbReference type="GO" id="GO:0003682">
    <property type="term" value="F:chromatin binding"/>
    <property type="evidence" value="ECO:0007669"/>
    <property type="project" value="TreeGrafter"/>
</dbReference>
<dbReference type="InterPro" id="IPR011989">
    <property type="entry name" value="ARM-like"/>
</dbReference>
<feature type="coiled-coil region" evidence="2">
    <location>
        <begin position="352"/>
        <end position="379"/>
    </location>
</feature>
<feature type="region of interest" description="Disordered" evidence="3">
    <location>
        <begin position="2169"/>
        <end position="2188"/>
    </location>
</feature>
<feature type="region of interest" description="Disordered" evidence="3">
    <location>
        <begin position="2341"/>
        <end position="2360"/>
    </location>
</feature>
<sequence length="2521" mass="282056">MSHPHQVYGAGVGGGGGSYQQQQQQPSQQSQVHHALSSAAAGQQQQQQQQQFLGAQMSNVFTPQQYEVWQQYYSQIGGVQQQQQQSVAALPQQQQQTHPFLSHSVQSMAQPSVPASSLAMLQQQQQQSQMLVQQQQHHQQQLQHYGGIVGAGTSSMGAAVMPPASPMVVSPSAGLAAASLVQQQYLQQAALLAQQHHQQQQQQQYLLQQQQQRQIAVVQPQQQQQLLQTGAVTGAPAAGTAAVSFMAPLQNVHQSVSLPQHHHQPQQQQQHQQQLIQSHVPPNNTQNQLATAALQPVQQQKQHEKWDPIKEFGLQKDEMALKSPPSNTVAENTRLLKRREEEAAAGRQAYEASESQRVQEELQQQRASAKDAAHALQQRVNSFPEPIHLAGCHTLSKVSKFLPLPVELSSTATALPCFDLQQANQVLANTDESLADYLSTLLSDTTDELRKIELKHGEEESGDLDGIAPVPPMAQTIQAMNSFAFSVDPLDDEQEAMAQAFQNDIQEAVERMNSDAGMAAMAVAMFEAQQQGNHDELFMGTSGSSQQQAQHQLQHNRSAIASADGGVGGHNIQQQLQSSEQEEEMRRRRQQIVSIGKPGIGGRRKKDMVESLYDSLTGYFDPGSKEKRKRGRKRYNSDGEELEEDMDAAGSPTASNDRCSEEPTDSAAEGGVDVSATRDPKSRKRARIEDADKTETKVAKLATNRPTTPTEVIQQRELEWNERQRQREEKYKRRRQQQNSATDGGAPVMDAWTVDIVAEQESFCKFTALVDQVLEQMDEALGGTALSSNMHGDEAAAGLLLDRALLDELRVEAQKLKSWQKLCDVSTDRLVKLLTILEKNIRDVLTENGALSVLVGVKANEEDEMDETLKELIDERVLRSVDASLVALCIMTSKKMPKQLLMEDIIERSVQLSKQCLHDIIYPARDPTLKSMHAGSKSLSSSARKSAFAIEQLNTSIGGRKTAAKNTMVNQLYTRMVDLFTCFSELASAHNLNETLLVQLNSLGCPPFFVDNVPELQMQSIKLLPTIFAKCPTQRKALLFDLINSLHRLPPSRSMRNTYRLSATEHIGNFTVLILQLIQSTVQLPTRKHHHHHHHGGGGVGTEGRRSRRSSTEGGDDLTDRLVLDSYEEAKRMAAYFLGGFLGKCTARSEDDYRRIFEQFLQDILIALYRPLWPVTELILTVLGNLLVMHFRSKNYDLSLRVASMDYLGVIAARLRKDRVHALSVDASAKEKQRLNAIVRCILFDEHQQHSYDPTTTSSSSTVGGRSVDDIDISHLSSSEKVRKLEQALFDYIIWTTWEGDVSMEYVLLFYAVEWYRETVLDVEIVKERYQKAMAQGNAISQKERQKFEQKLTRILEKGASMKTFITALMDKQHLKRRIQVLAKTGNVMVDSDALWVVKYLASKKELSQSFDLYLKKILEGFNPDLYPVAIRAKAMKCLAQIVEADYQVLMISEVNKIVQDRLIDANASVREATFDLIGKCLVSRPELLDTYYSILINRTKDTAVAVRKRVIRILRDIVFSRQDYAHRAQILVELLQRVNDEEGVRKLCLESFQQLWFQPVNMRTEEQKLREKLILMVETAKCCVTDGSIEYFETMICAIAKQQRVGTGQDSAAIFQASKQIVDALVDYVLELEKMVAQEQKKIVAGVTSEEETASTTTTPTTTAAAAAMPLSSQGQMAPPEDAQEVVNRTKHFQSHLFASLTLLSHFARARPEMLIRHIEVFVPYLTIAESSGLEFRVLNQIITMLEQIIPLMDAYSVAPMLIRQLDTRLNEIGRDGGMLLIASSISCMSALYEKFQPQEQPGICRLFMVYFKYLDKLKRELDQAQQQQQQRADANTAGGAPYELSADKKPMLLRALYSTGLMCRHFDFDALLNDTQRAQLALACGVHTTSNGTASSSNDATPVVNSNNVVRTAVFSLLFHHSRSADHAISQKALIALGQLSAGHPELLRRDELKSMYMVLLNSDKRHYLQLKVQVLKNIACFLHVEEQKALRRAEQSKREREQRARQQREAEEDLLAAAIEAQEDLSAAPGGVNVLTPGAGVDDLKEMELSSSGLSSSIIQQYWTAILNCYFHNDEVVRVNAAQVVRQTLEQGLVTPGSSVPTLVAMSTDTLVNVRTRVEVLIRDMNTKYKGMILSKAIPGVRLSFQLQHKIRYDLSQAIRGIRSSENPLNSSAGPSAATTTAAASSSSSTDKKALSALPTYANDAQALLGNFYVCIRVNRQQRRSFLSSLLKLFSEDHKEKIDREEWVYVADNLAHFPYTVLDEPLYVIHQANSIISVSGQSILSQFRQLLLPSTGRGDGTRDQQQLQHQLQHVHLQQQQQQQSPQRPTTRRRYLDLSGRSSNASSMGSSGSSGALLPPEELEEFSVEYIIEHLPSDRTHILELKLNSQACFLLLHLKLFLLRMYGLKEDKIAEYTPSEAAAVYEKACSRRNIRCFAPDFVINELAAAAASAGEQQRNADDWAERRRIAEDFHKFHEMLLSLDERRDDDEDEAAAGPWASLWGAAFPSCCYSNRRDCC</sequence>
<keyword evidence="1" id="KW-0131">Cell cycle</keyword>
<reference evidence="5" key="2">
    <citation type="submission" date="2014-05" db="EMBL/GenBank/DDBJ databases">
        <title>The genome and life-stage specific transcriptomes of Globodera pallida elucidate key aspects of plant parasitism by a cyst nematode.</title>
        <authorList>
            <person name="Cotton J.A."/>
            <person name="Lilley C.J."/>
            <person name="Jones L.M."/>
            <person name="Kikuchi T."/>
            <person name="Reid A.J."/>
            <person name="Thorpe P."/>
            <person name="Tsai I.J."/>
            <person name="Beasley H."/>
            <person name="Blok V."/>
            <person name="Cock P.J.A."/>
            <person name="Van den Akker S.E."/>
            <person name="Holroyd N."/>
            <person name="Hunt M."/>
            <person name="Mantelin S."/>
            <person name="Naghra H."/>
            <person name="Pain A."/>
            <person name="Palomares-Rius J.E."/>
            <person name="Zarowiecki M."/>
            <person name="Berriman M."/>
            <person name="Jones J.T."/>
            <person name="Urwin P.E."/>
        </authorList>
    </citation>
    <scope>NUCLEOTIDE SEQUENCE [LARGE SCALE GENOMIC DNA]</scope>
    <source>
        <strain evidence="5">Lindley</strain>
    </source>
</reference>
<evidence type="ECO:0000256" key="1">
    <source>
        <dbReference type="RuleBase" id="RU364107"/>
    </source>
</evidence>
<evidence type="ECO:0000313" key="6">
    <source>
        <dbReference type="WBParaSite" id="GPLIN_001172500"/>
    </source>
</evidence>
<dbReference type="Gene3D" id="1.25.10.10">
    <property type="entry name" value="Leucine-rich Repeat Variant"/>
    <property type="match status" value="1"/>
</dbReference>
<comment type="subcellular location">
    <subcellularLocation>
        <location evidence="1">Nucleus</location>
    </subcellularLocation>
</comment>
<protein>
    <recommendedName>
        <fullName evidence="1">Nipped-B protein</fullName>
    </recommendedName>
</protein>
<dbReference type="Pfam" id="PF12830">
    <property type="entry name" value="Nipped-B_C"/>
    <property type="match status" value="1"/>
</dbReference>
<evidence type="ECO:0000313" key="5">
    <source>
        <dbReference type="Proteomes" id="UP000050741"/>
    </source>
</evidence>
<reference evidence="5" key="1">
    <citation type="submission" date="2013-12" db="EMBL/GenBank/DDBJ databases">
        <authorList>
            <person name="Aslett M."/>
        </authorList>
    </citation>
    <scope>NUCLEOTIDE SEQUENCE [LARGE SCALE GENOMIC DNA]</scope>
    <source>
        <strain evidence="5">Lindley</strain>
    </source>
</reference>
<dbReference type="GO" id="GO:0061775">
    <property type="term" value="F:cohesin loader activity"/>
    <property type="evidence" value="ECO:0007669"/>
    <property type="project" value="InterPro"/>
</dbReference>
<dbReference type="InterPro" id="IPR033031">
    <property type="entry name" value="Scc2/Nipped-B"/>
</dbReference>
<feature type="compositionally biased region" description="Basic and acidic residues" evidence="3">
    <location>
        <begin position="687"/>
        <end position="698"/>
    </location>
</feature>
<feature type="compositionally biased region" description="Acidic residues" evidence="3">
    <location>
        <begin position="638"/>
        <end position="647"/>
    </location>
</feature>
<dbReference type="GO" id="GO:1990414">
    <property type="term" value="P:replication-born double-strand break repair via sister chromatid exchange"/>
    <property type="evidence" value="ECO:0007669"/>
    <property type="project" value="TreeGrafter"/>
</dbReference>
<dbReference type="GO" id="GO:0140588">
    <property type="term" value="P:chromatin looping"/>
    <property type="evidence" value="ECO:0007669"/>
    <property type="project" value="InterPro"/>
</dbReference>
<dbReference type="InterPro" id="IPR024986">
    <property type="entry name" value="Nipped-B_C"/>
</dbReference>
<keyword evidence="2" id="KW-0175">Coiled coil</keyword>
<dbReference type="GO" id="GO:0071169">
    <property type="term" value="P:establishment of protein localization to chromatin"/>
    <property type="evidence" value="ECO:0007669"/>
    <property type="project" value="TreeGrafter"/>
</dbReference>
<feature type="compositionally biased region" description="Low complexity" evidence="3">
    <location>
        <begin position="2174"/>
        <end position="2188"/>
    </location>
</feature>
<keyword evidence="5" id="KW-1185">Reference proteome</keyword>
<feature type="compositionally biased region" description="Polar residues" evidence="3">
    <location>
        <begin position="704"/>
        <end position="713"/>
    </location>
</feature>
<dbReference type="PANTHER" id="PTHR21704">
    <property type="entry name" value="NIPPED-B-LIKE PROTEIN DELANGIN SCC2-RELATED"/>
    <property type="match status" value="1"/>
</dbReference>
<evidence type="ECO:0000259" key="4">
    <source>
        <dbReference type="Pfam" id="PF12830"/>
    </source>
</evidence>
<comment type="similarity">
    <text evidence="1">Belongs to the SCC2/Nipped-B family.</text>
</comment>
<dbReference type="Proteomes" id="UP000050741">
    <property type="component" value="Unassembled WGS sequence"/>
</dbReference>
<feature type="compositionally biased region" description="Basic and acidic residues" evidence="3">
    <location>
        <begin position="714"/>
        <end position="731"/>
    </location>
</feature>